<name>A0AAF3EW35_9BILA</name>
<evidence type="ECO:0000313" key="2">
    <source>
        <dbReference type="WBParaSite" id="MBELARI_LOCUS18407"/>
    </source>
</evidence>
<evidence type="ECO:0000313" key="1">
    <source>
        <dbReference type="Proteomes" id="UP000887575"/>
    </source>
</evidence>
<accession>A0AAF3EW35</accession>
<dbReference type="WBParaSite" id="MBELARI_LOCUS18407">
    <property type="protein sequence ID" value="MBELARI_LOCUS18407"/>
    <property type="gene ID" value="MBELARI_LOCUS18407"/>
</dbReference>
<reference evidence="2" key="1">
    <citation type="submission" date="2024-02" db="UniProtKB">
        <authorList>
            <consortium name="WormBaseParasite"/>
        </authorList>
    </citation>
    <scope>IDENTIFICATION</scope>
</reference>
<protein>
    <submittedName>
        <fullName evidence="2">Uncharacterized protein</fullName>
    </submittedName>
</protein>
<proteinExistence type="predicted"/>
<organism evidence="1 2">
    <name type="scientific">Mesorhabditis belari</name>
    <dbReference type="NCBI Taxonomy" id="2138241"/>
    <lineage>
        <taxon>Eukaryota</taxon>
        <taxon>Metazoa</taxon>
        <taxon>Ecdysozoa</taxon>
        <taxon>Nematoda</taxon>
        <taxon>Chromadorea</taxon>
        <taxon>Rhabditida</taxon>
        <taxon>Rhabditina</taxon>
        <taxon>Rhabditomorpha</taxon>
        <taxon>Rhabditoidea</taxon>
        <taxon>Rhabditidae</taxon>
        <taxon>Mesorhabditinae</taxon>
        <taxon>Mesorhabditis</taxon>
    </lineage>
</organism>
<keyword evidence="1" id="KW-1185">Reference proteome</keyword>
<dbReference type="AlphaFoldDB" id="A0AAF3EW35"/>
<dbReference type="Proteomes" id="UP000887575">
    <property type="component" value="Unassembled WGS sequence"/>
</dbReference>
<sequence length="293" mass="33388">MRLVFLFFFYQVYGQRSLIFERACQKNPMLAFCREKAITERSRVNNADTTVSLLAPTKPLEIILPPPVPGFVTETPKPEETTKIVIQTTATPKSEGKTISAPFGLVPLPKPTPVTAEEILEEAEEILNTTTKRPIKKTLESDTHVLVFVSEFCVIGRERFVRKCHGEIERNEIDFCKSYPPACSGTAGVIPVLSYCGRYFMEYPKLCRRNKIHEVALPFCFAFEKFCLPELENRPKVEKIASLTTPKPSLQRCEDVVEEAKKVCNPFPSASDTFNTLRCTQFFKNCKKFINWQ</sequence>